<sequence length="1261" mass="143578">FTDLQPRRQERSYRGPKPSIPDFTCDDPREFARLRISLENILPPDATERFKYQILTDHLRFEEALLIADSYSNSLYPYSDTMASLIQHYGQPHQLALRRIAELMDGPTIRAGDSVGFRKFALRVRALVGMLEQLEQEGRIELQCGSHVARLSSKLPQDFRANFRRYLYPLKRGVPSLLDFSEWLEYELQIQEGGDMLDRIETRKETVKRQREPKREGKARSRSMTVLLGSTQTTSTEAPSATKSPLQWPEKVRVYCPYCCNNLHNLDDCNNFSQLTKQQQKQWVINNRRCWRCGRSHQAAHTCKGKHLTALHDVNTKSGEQSKEEKPSAEATCGLVNSSTDILKVLLHNGGHTLETYGILDDGSERTILLQDAAQKLKLQGPSESLTLRTVRQDLRVIQGSSVSFTISPVSRPERVYKIVGAFTAAQLGLAEHTVNTDICESAKPLLLIGSDFPHLITPIKPVRLGPPGGPAVVKTRLGWTLQGPSKYLPQQDGSHSCLFTATLSPSAELHHHVEDLWKLDILPYKNEKMVTRSGQDQAAMDLLQTKTVRVNIDGVQRYATPLLRVQPMPTLFAPPNPVLANLRSTEKRLLRDPDRATAYNSEILKLENSGYAKRVSQEVWDSSLLGVLLRFREHATAVSSDVKGMFHQVRLLPEDRPLLRFLWRDMRRDSPPSVYEWQVLPFGTTCSPCCATYALQRHVTDHSQEGDEVRNAVERHFYVDNWLQSFSSPQQARALVDKLRELLHGGGFELRQWASNVPEVIRHLPPEILSQDSDQWLNQRQMDPQEPALGLCWRCKSDTLTYKSHLREASPATMRNIYRVLASQYDPLGFIVPFTTRAKILVQLLWNKQREWDDPLLPSDLLEAWLSWESELPHLEKLSLPRCYVKPHLDHPSCTREVHIFCDASERAYGCVGYLRTEDPHGQVEVAFITARSRVAPKKQLSVPRLELCAALTGAQLAHLLQKELTVNTARVILWTDSTTALTWIRSDSCRFKVFVGTRNRWVKGPPFLWLSTEHWPSTPTGPREDDSEELRKPVYCLNIATNSCSSPPDPKEFHCFNDLVKATAQYLHGAAPSDSQEPTAETYQKAELEIFRAAQRESFPEDMQLLTAGKSVPSSSRLALLTPELDEEMNIIRVGGRLRRCNQLEPEMTHPVVLDPKHPVTKMLIRHVDSNLKHPGSERLFGEIRRKYWILRGREAIRKEQRGCVECQKWRAHPVVPRMADLPPARLCLHCPPFFSTGMDCFGPFLVKIGLLNQSSRGR</sequence>
<reference evidence="6 7" key="1">
    <citation type="submission" date="2024-05" db="EMBL/GenBank/DDBJ databases">
        <title>Genome sequencing and assembly of Indian major carp, Cirrhinus mrigala (Hamilton, 1822).</title>
        <authorList>
            <person name="Mohindra V."/>
            <person name="Chowdhury L.M."/>
            <person name="Lal K."/>
            <person name="Jena J.K."/>
        </authorList>
    </citation>
    <scope>NUCLEOTIDE SEQUENCE [LARGE SCALE GENOMIC DNA]</scope>
    <source>
        <strain evidence="6">CM1030</strain>
        <tissue evidence="6">Blood</tissue>
    </source>
</reference>
<name>A0ABD0MVT0_CIRMR</name>
<comment type="caution">
    <text evidence="6">The sequence shown here is derived from an EMBL/GenBank/DDBJ whole genome shotgun (WGS) entry which is preliminary data.</text>
</comment>
<dbReference type="Pfam" id="PF17921">
    <property type="entry name" value="Integrase_H2C2"/>
    <property type="match status" value="1"/>
</dbReference>
<feature type="domain" description="Integrase zinc-binding" evidence="5">
    <location>
        <begin position="1164"/>
        <end position="1214"/>
    </location>
</feature>
<evidence type="ECO:0000256" key="1">
    <source>
        <dbReference type="ARBA" id="ARBA00010879"/>
    </source>
</evidence>
<evidence type="ECO:0000256" key="2">
    <source>
        <dbReference type="ARBA" id="ARBA00012180"/>
    </source>
</evidence>
<dbReference type="EMBL" id="JAMKFB020000118">
    <property type="protein sequence ID" value="KAL0153343.1"/>
    <property type="molecule type" value="Genomic_DNA"/>
</dbReference>
<dbReference type="Gene3D" id="3.10.10.10">
    <property type="entry name" value="HIV Type 1 Reverse Transcriptase, subunit A, domain 1"/>
    <property type="match status" value="1"/>
</dbReference>
<protein>
    <recommendedName>
        <fullName evidence="2">ribonuclease H</fullName>
        <ecNumber evidence="2">3.1.26.4</ecNumber>
    </recommendedName>
</protein>
<dbReference type="InterPro" id="IPR008042">
    <property type="entry name" value="Retrotrans_Pao"/>
</dbReference>
<proteinExistence type="inferred from homology"/>
<dbReference type="EC" id="3.1.26.4" evidence="2"/>
<dbReference type="SUPFAM" id="SSF56672">
    <property type="entry name" value="DNA/RNA polymerases"/>
    <property type="match status" value="1"/>
</dbReference>
<dbReference type="Gene3D" id="3.30.70.270">
    <property type="match status" value="1"/>
</dbReference>
<organism evidence="6 7">
    <name type="scientific">Cirrhinus mrigala</name>
    <name type="common">Mrigala</name>
    <dbReference type="NCBI Taxonomy" id="683832"/>
    <lineage>
        <taxon>Eukaryota</taxon>
        <taxon>Metazoa</taxon>
        <taxon>Chordata</taxon>
        <taxon>Craniata</taxon>
        <taxon>Vertebrata</taxon>
        <taxon>Euteleostomi</taxon>
        <taxon>Actinopterygii</taxon>
        <taxon>Neopterygii</taxon>
        <taxon>Teleostei</taxon>
        <taxon>Ostariophysi</taxon>
        <taxon>Cypriniformes</taxon>
        <taxon>Cyprinidae</taxon>
        <taxon>Labeoninae</taxon>
        <taxon>Labeonini</taxon>
        <taxon>Cirrhinus</taxon>
    </lineage>
</organism>
<dbReference type="PANTHER" id="PTHR47331">
    <property type="entry name" value="PHD-TYPE DOMAIN-CONTAINING PROTEIN"/>
    <property type="match status" value="1"/>
</dbReference>
<evidence type="ECO:0000259" key="5">
    <source>
        <dbReference type="Pfam" id="PF17921"/>
    </source>
</evidence>
<feature type="non-terminal residue" evidence="6">
    <location>
        <position position="1"/>
    </location>
</feature>
<keyword evidence="7" id="KW-1185">Reference proteome</keyword>
<dbReference type="Pfam" id="PF00078">
    <property type="entry name" value="RVT_1"/>
    <property type="match status" value="1"/>
</dbReference>
<feature type="region of interest" description="Disordered" evidence="3">
    <location>
        <begin position="1"/>
        <end position="21"/>
    </location>
</feature>
<dbReference type="InterPro" id="IPR041588">
    <property type="entry name" value="Integrase_H2C2"/>
</dbReference>
<gene>
    <name evidence="6" type="ORF">M9458_051339</name>
</gene>
<accession>A0ABD0MVT0</accession>
<evidence type="ECO:0000259" key="4">
    <source>
        <dbReference type="Pfam" id="PF00078"/>
    </source>
</evidence>
<evidence type="ECO:0000256" key="3">
    <source>
        <dbReference type="SAM" id="MobiDB-lite"/>
    </source>
</evidence>
<dbReference type="GO" id="GO:0004523">
    <property type="term" value="F:RNA-DNA hybrid ribonuclease activity"/>
    <property type="evidence" value="ECO:0007669"/>
    <property type="project" value="UniProtKB-EC"/>
</dbReference>
<feature type="domain" description="Reverse transcriptase" evidence="4">
    <location>
        <begin position="631"/>
        <end position="751"/>
    </location>
</feature>
<evidence type="ECO:0000313" key="6">
    <source>
        <dbReference type="EMBL" id="KAL0153343.1"/>
    </source>
</evidence>
<comment type="similarity">
    <text evidence="1">Belongs to the beta type-B retroviral polymerase family. HERV class-II K(HML-2) pol subfamily.</text>
</comment>
<dbReference type="AlphaFoldDB" id="A0ABD0MVT0"/>
<dbReference type="Proteomes" id="UP001529510">
    <property type="component" value="Unassembled WGS sequence"/>
</dbReference>
<dbReference type="Pfam" id="PF05380">
    <property type="entry name" value="Peptidase_A17"/>
    <property type="match status" value="1"/>
</dbReference>
<dbReference type="InterPro" id="IPR000477">
    <property type="entry name" value="RT_dom"/>
</dbReference>
<dbReference type="InterPro" id="IPR043128">
    <property type="entry name" value="Rev_trsase/Diguanyl_cyclase"/>
</dbReference>
<feature type="compositionally biased region" description="Basic and acidic residues" evidence="3">
    <location>
        <begin position="1"/>
        <end position="13"/>
    </location>
</feature>
<dbReference type="PANTHER" id="PTHR47331:SF5">
    <property type="entry name" value="RIBONUCLEASE H"/>
    <property type="match status" value="1"/>
</dbReference>
<evidence type="ECO:0000313" key="7">
    <source>
        <dbReference type="Proteomes" id="UP001529510"/>
    </source>
</evidence>
<dbReference type="InterPro" id="IPR043502">
    <property type="entry name" value="DNA/RNA_pol_sf"/>
</dbReference>